<accession>A0A1H6AG63</accession>
<dbReference type="Pfam" id="PF00933">
    <property type="entry name" value="Glyco_hydro_3"/>
    <property type="match status" value="1"/>
</dbReference>
<comment type="similarity">
    <text evidence="1 4">Belongs to the glycosyl hydrolase 3 family.</text>
</comment>
<dbReference type="Pfam" id="PF01915">
    <property type="entry name" value="Glyco_hydro_3_C"/>
    <property type="match status" value="1"/>
</dbReference>
<dbReference type="Gene3D" id="3.40.50.1700">
    <property type="entry name" value="Glycoside hydrolase family 3 C-terminal domain"/>
    <property type="match status" value="1"/>
</dbReference>
<keyword evidence="2 4" id="KW-0378">Hydrolase</keyword>
<dbReference type="InterPro" id="IPR050288">
    <property type="entry name" value="Cellulose_deg_GH3"/>
</dbReference>
<dbReference type="InterPro" id="IPR001764">
    <property type="entry name" value="Glyco_hydro_3_N"/>
</dbReference>
<dbReference type="InterPro" id="IPR026891">
    <property type="entry name" value="Fn3-like"/>
</dbReference>
<dbReference type="InterPro" id="IPR036881">
    <property type="entry name" value="Glyco_hydro_3_C_sf"/>
</dbReference>
<dbReference type="PANTHER" id="PTHR42715:SF10">
    <property type="entry name" value="BETA-GLUCOSIDASE"/>
    <property type="match status" value="1"/>
</dbReference>
<evidence type="ECO:0000256" key="1">
    <source>
        <dbReference type="ARBA" id="ARBA00005336"/>
    </source>
</evidence>
<keyword evidence="4" id="KW-0326">Glycosidase</keyword>
<name>A0A1H6AG63_9BACT</name>
<dbReference type="EMBL" id="FNVA01000005">
    <property type="protein sequence ID" value="SEG47698.1"/>
    <property type="molecule type" value="Genomic_DNA"/>
</dbReference>
<gene>
    <name evidence="6" type="ORF">SAMN05421819_3143</name>
</gene>
<keyword evidence="3" id="KW-0119">Carbohydrate metabolism</keyword>
<organism evidence="6 7">
    <name type="scientific">Bryocella elongata</name>
    <dbReference type="NCBI Taxonomy" id="863522"/>
    <lineage>
        <taxon>Bacteria</taxon>
        <taxon>Pseudomonadati</taxon>
        <taxon>Acidobacteriota</taxon>
        <taxon>Terriglobia</taxon>
        <taxon>Terriglobales</taxon>
        <taxon>Acidobacteriaceae</taxon>
        <taxon>Bryocella</taxon>
    </lineage>
</organism>
<evidence type="ECO:0000256" key="2">
    <source>
        <dbReference type="ARBA" id="ARBA00022801"/>
    </source>
</evidence>
<dbReference type="SMART" id="SM01217">
    <property type="entry name" value="Fn3_like"/>
    <property type="match status" value="1"/>
</dbReference>
<dbReference type="InterPro" id="IPR019800">
    <property type="entry name" value="Glyco_hydro_3_AS"/>
</dbReference>
<dbReference type="InterPro" id="IPR002772">
    <property type="entry name" value="Glyco_hydro_3_C"/>
</dbReference>
<dbReference type="GO" id="GO:0005975">
    <property type="term" value="P:carbohydrate metabolic process"/>
    <property type="evidence" value="ECO:0007669"/>
    <property type="project" value="InterPro"/>
</dbReference>
<dbReference type="Pfam" id="PF14310">
    <property type="entry name" value="Fn3-like"/>
    <property type="match status" value="1"/>
</dbReference>
<dbReference type="PANTHER" id="PTHR42715">
    <property type="entry name" value="BETA-GLUCOSIDASE"/>
    <property type="match status" value="1"/>
</dbReference>
<protein>
    <submittedName>
        <fullName evidence="6">Beta-glucosidase</fullName>
    </submittedName>
</protein>
<evidence type="ECO:0000313" key="7">
    <source>
        <dbReference type="Proteomes" id="UP000236728"/>
    </source>
</evidence>
<proteinExistence type="inferred from homology"/>
<dbReference type="SUPFAM" id="SSF51445">
    <property type="entry name" value="(Trans)glycosidases"/>
    <property type="match status" value="1"/>
</dbReference>
<dbReference type="GO" id="GO:0008422">
    <property type="term" value="F:beta-glucosidase activity"/>
    <property type="evidence" value="ECO:0007669"/>
    <property type="project" value="UniProtKB-ARBA"/>
</dbReference>
<evidence type="ECO:0000259" key="5">
    <source>
        <dbReference type="SMART" id="SM01217"/>
    </source>
</evidence>
<reference evidence="6 7" key="1">
    <citation type="submission" date="2016-10" db="EMBL/GenBank/DDBJ databases">
        <authorList>
            <person name="de Groot N.N."/>
        </authorList>
    </citation>
    <scope>NUCLEOTIDE SEQUENCE [LARGE SCALE GENOMIC DNA]</scope>
    <source>
        <strain evidence="6 7">DSM 22489</strain>
    </source>
</reference>
<dbReference type="Gene3D" id="3.20.20.300">
    <property type="entry name" value="Glycoside hydrolase, family 3, N-terminal domain"/>
    <property type="match status" value="1"/>
</dbReference>
<dbReference type="SUPFAM" id="SSF52279">
    <property type="entry name" value="Beta-D-glucan exohydrolase, C-terminal domain"/>
    <property type="match status" value="1"/>
</dbReference>
<keyword evidence="7" id="KW-1185">Reference proteome</keyword>
<evidence type="ECO:0000313" key="6">
    <source>
        <dbReference type="EMBL" id="SEG47698.1"/>
    </source>
</evidence>
<dbReference type="PRINTS" id="PR00133">
    <property type="entry name" value="GLHYDRLASE3"/>
</dbReference>
<dbReference type="InterPro" id="IPR017853">
    <property type="entry name" value="GH"/>
</dbReference>
<feature type="domain" description="Fibronectin type III-like" evidence="5">
    <location>
        <begin position="768"/>
        <end position="838"/>
    </location>
</feature>
<dbReference type="FunFam" id="2.60.40.10:FF:000495">
    <property type="entry name" value="Periplasmic beta-glucosidase"/>
    <property type="match status" value="1"/>
</dbReference>
<sequence>MKRASVFGAVWVWAVVSIVNAPFYRDAVNSLPETGQLRSAAVSVPFWLQRSKSRHDPLTRVLTEVASRGYYLSPLAVSFSARSPRPVTLPMIKLHALLPSVVALALLAGQAPAQSALTTDDLRRADALLAQMTPAEKIGQLNQPFYFKLPIAGFKADPVSYEDHIRRGEIGSLLFLTDAAEINRLQKIALNESRLHIPILFGFDVIHGFDTEFPVPIGAASSWDPEMVQRAQAMAAEEAWHAGLRWSFAPMVDIARDPRWGRISEGAGEDPFLGAAMARAQVLGFQGSSERPFLATLKHFAGYGAATGGRDYDASYISEEQLQNVYLPPFRAGVEAGAGSVMSAYMDLNDVPASGNVHLLREILREQMGFHGFVVSDAFAVGSLVTQGFAKDPADAAQRGAIAGVNMDMGSATYLNQMKALLDKGQLPTSQLDDLARPILATKYHLGLFDHPFSDATGQTHSEMLAKHRPAARLAAERSAVLLRNEGHLLPLAKSTKRIAVIGPMGDRAEDMNGPWSLTAKGTDTVSVVAGLKTKFVGANVRFAPGVQLIKEFPSSFDGMFGPKPETPWSAEEAEKQWKAALDLARNSDVVVMTLGELAAMDFEYSSRSSLQLPGRQQELLQAVQALGKPVVLLLFSTRPLDLAWASSHVPAIMDCFFGGTETGNAVADLLAGDAVPGGKLTVSWPRNVGQVPVFYAHTASHKPYDSPEFTSRYWDLPTSPLYPFGFGLSYSTFSISNLRLSAKSSPVDGTTTATVTVTNTGKVAADEVVQLYLHQRYGSGSRPVRELKGFRRVTLAPGQSQEVSLTVGPKERTYFSAAKGSWVTEPSDFDVWVGDSSEATLHESFSVLP</sequence>
<evidence type="ECO:0000256" key="4">
    <source>
        <dbReference type="RuleBase" id="RU361161"/>
    </source>
</evidence>
<dbReference type="AlphaFoldDB" id="A0A1H6AG63"/>
<dbReference type="InterPro" id="IPR036962">
    <property type="entry name" value="Glyco_hydro_3_N_sf"/>
</dbReference>
<dbReference type="Gene3D" id="2.60.40.10">
    <property type="entry name" value="Immunoglobulins"/>
    <property type="match status" value="1"/>
</dbReference>
<dbReference type="Proteomes" id="UP000236728">
    <property type="component" value="Unassembled WGS sequence"/>
</dbReference>
<evidence type="ECO:0000256" key="3">
    <source>
        <dbReference type="ARBA" id="ARBA00023277"/>
    </source>
</evidence>
<dbReference type="PROSITE" id="PS00775">
    <property type="entry name" value="GLYCOSYL_HYDROL_F3"/>
    <property type="match status" value="1"/>
</dbReference>
<dbReference type="InterPro" id="IPR013783">
    <property type="entry name" value="Ig-like_fold"/>
</dbReference>